<dbReference type="RefSeq" id="WP_105862894.1">
    <property type="nucleotide sequence ID" value="NZ_PUEJ01000005.1"/>
</dbReference>
<protein>
    <recommendedName>
        <fullName evidence="4">Right handed beta helix domain-containing protein</fullName>
    </recommendedName>
</protein>
<evidence type="ECO:0008006" key="4">
    <source>
        <dbReference type="Google" id="ProtNLM"/>
    </source>
</evidence>
<dbReference type="OrthoDB" id="9816969at2"/>
<sequence length="630" mass="66902">MRMLAHFPTLILLGSLFQTAIATAQTDPSPTFQTDRSAASGCVSARVSGNPNENGGALIGCINPVTGAFETPSNLRNQGDIDERVLRSYGFRGDGQSHPLSSVTALNGRSTAGWSLAQWQTVLPAARALSDEIDGAVINSLIQMNPGALKFRLGPLTARFSTPISSTCGKSIRFEGAGPELTIFRFGASNGWDHCLMGSPKPDKLELQGIRLQSSDIASTSTVGINARFTPGVNGTYSNFALDNFNTGMILVNSAGTMIEGGMIHAGASRRGLASTGTGIWFRGTNTFVNHIQNTLTQHYRIGYRFQSTNPPKMLGLEDQSLINSAAGGVGTCIQIDSDYKGYSPLQYVADNFSCDAYEGHVDARQVSHLSIRGGNWLIHPATGSWTPAGKNFFNFCRASTVRLEGAWISNNAQPLEVRSLINVTTDSCGIPNGTGASDVQIRNNKIEYRGLKTSVAMIVKTAGTSGVVVAGNLFTEFFNPRPPPPNAFSWAASDAQSALYQGLAGELVQTSPPPVDMTDRIARDIGILSLAPGVWSCHARLQLLPAAGVKVRAFQGAFSTEPAEMPAAPGQGMFMESGEWSGAEIRGIGPFVFDLTTKTQSSPLHIVGAASFAGGQLQMNTVGQCVRLR</sequence>
<keyword evidence="3" id="KW-1185">Reference proteome</keyword>
<reference evidence="2 3" key="1">
    <citation type="submission" date="2018-02" db="EMBL/GenBank/DDBJ databases">
        <title>Whole genome sequencing of endophytic bacterium.</title>
        <authorList>
            <person name="Eedara R."/>
            <person name="Podile A.R."/>
        </authorList>
    </citation>
    <scope>NUCLEOTIDE SEQUENCE [LARGE SCALE GENOMIC DNA]</scope>
    <source>
        <strain evidence="2 3">RP1T</strain>
    </source>
</reference>
<proteinExistence type="predicted"/>
<evidence type="ECO:0000313" key="3">
    <source>
        <dbReference type="Proteomes" id="UP000237682"/>
    </source>
</evidence>
<evidence type="ECO:0000256" key="1">
    <source>
        <dbReference type="SAM" id="SignalP"/>
    </source>
</evidence>
<feature type="chain" id="PRO_5015716170" description="Right handed beta helix domain-containing protein" evidence="1">
    <location>
        <begin position="25"/>
        <end position="630"/>
    </location>
</feature>
<evidence type="ECO:0000313" key="2">
    <source>
        <dbReference type="EMBL" id="PRH86663.1"/>
    </source>
</evidence>
<dbReference type="AlphaFoldDB" id="A0A2S9QBD4"/>
<dbReference type="Proteomes" id="UP000237682">
    <property type="component" value="Unassembled WGS sequence"/>
</dbReference>
<gene>
    <name evidence="2" type="ORF">C5L14_15210</name>
</gene>
<comment type="caution">
    <text evidence="2">The sequence shown here is derived from an EMBL/GenBank/DDBJ whole genome shotgun (WGS) entry which is preliminary data.</text>
</comment>
<organism evidence="2 3">
    <name type="scientific">Labrys okinawensis</name>
    <dbReference type="NCBI Taxonomy" id="346911"/>
    <lineage>
        <taxon>Bacteria</taxon>
        <taxon>Pseudomonadati</taxon>
        <taxon>Pseudomonadota</taxon>
        <taxon>Alphaproteobacteria</taxon>
        <taxon>Hyphomicrobiales</taxon>
        <taxon>Xanthobacteraceae</taxon>
        <taxon>Labrys</taxon>
    </lineage>
</organism>
<name>A0A2S9QBD4_9HYPH</name>
<keyword evidence="1" id="KW-0732">Signal</keyword>
<dbReference type="EMBL" id="PUEJ01000005">
    <property type="protein sequence ID" value="PRH86663.1"/>
    <property type="molecule type" value="Genomic_DNA"/>
</dbReference>
<feature type="signal peptide" evidence="1">
    <location>
        <begin position="1"/>
        <end position="24"/>
    </location>
</feature>
<accession>A0A2S9QBD4</accession>